<comment type="caution">
    <text evidence="2">The sequence shown here is derived from an EMBL/GenBank/DDBJ whole genome shotgun (WGS) entry which is preliminary data.</text>
</comment>
<keyword evidence="1" id="KW-1133">Transmembrane helix</keyword>
<accession>A0A934MBK8</accession>
<evidence type="ECO:0008006" key="4">
    <source>
        <dbReference type="Google" id="ProtNLM"/>
    </source>
</evidence>
<sequence>MAVYDNRHSRRVALLKVVLPLIALAILSTVFLAADRRGSGQSVPFSTVELDRIAADPRVEGPNFTTVTDDGSALTIAASDVIPGQDGADAVAADLIAVVEYPGGSRLNLSSQTGSLDTGDGTARLQGGVSLISTAGYRLQGSAFDIDRSAATLTSRGAVEGMGPPGTLEAGQLTVQRSGDDYVLNFTGGVKLVYDPKSGDGN</sequence>
<protein>
    <recommendedName>
        <fullName evidence="4">Lipopolysaccharide export system protein LptC</fullName>
    </recommendedName>
</protein>
<dbReference type="AlphaFoldDB" id="A0A934MBK8"/>
<organism evidence="2 3">
    <name type="scientific">Palleronia pontilimi</name>
    <dbReference type="NCBI Taxonomy" id="1964209"/>
    <lineage>
        <taxon>Bacteria</taxon>
        <taxon>Pseudomonadati</taxon>
        <taxon>Pseudomonadota</taxon>
        <taxon>Alphaproteobacteria</taxon>
        <taxon>Rhodobacterales</taxon>
        <taxon>Roseobacteraceae</taxon>
        <taxon>Palleronia</taxon>
    </lineage>
</organism>
<name>A0A934MBK8_9RHOB</name>
<evidence type="ECO:0000256" key="1">
    <source>
        <dbReference type="SAM" id="Phobius"/>
    </source>
</evidence>
<dbReference type="EMBL" id="JAEKPD010000001">
    <property type="protein sequence ID" value="MBJ3761610.1"/>
    <property type="molecule type" value="Genomic_DNA"/>
</dbReference>
<dbReference type="Proteomes" id="UP000642488">
    <property type="component" value="Unassembled WGS sequence"/>
</dbReference>
<reference evidence="2" key="1">
    <citation type="submission" date="2020-12" db="EMBL/GenBank/DDBJ databases">
        <title>Bacterial taxonomy.</title>
        <authorList>
            <person name="Pan X."/>
        </authorList>
    </citation>
    <scope>NUCLEOTIDE SEQUENCE</scope>
    <source>
        <strain evidence="2">KCTC 52957</strain>
    </source>
</reference>
<keyword evidence="1" id="KW-0472">Membrane</keyword>
<evidence type="ECO:0000313" key="3">
    <source>
        <dbReference type="Proteomes" id="UP000642488"/>
    </source>
</evidence>
<dbReference type="RefSeq" id="WP_198914758.1">
    <property type="nucleotide sequence ID" value="NZ_JAEKPD010000001.1"/>
</dbReference>
<keyword evidence="1" id="KW-0812">Transmembrane</keyword>
<gene>
    <name evidence="2" type="ORF">ILP92_02450</name>
</gene>
<keyword evidence="3" id="KW-1185">Reference proteome</keyword>
<feature type="transmembrane region" description="Helical" evidence="1">
    <location>
        <begin position="12"/>
        <end position="34"/>
    </location>
</feature>
<proteinExistence type="predicted"/>
<evidence type="ECO:0000313" key="2">
    <source>
        <dbReference type="EMBL" id="MBJ3761610.1"/>
    </source>
</evidence>